<sequence length="160" mass="16745">MSGRDLIEAQLKEEVALAPWNAVATGELLALADEGSTPIVRIAGRANAAAVRARTVVDLHGAHIGSSVVLVFEEADPQRPIVMGVLRGTQAWPLPEAPAQVEVDADGERMLVSARSQLVLRCGKASITLTKAGKVLIQGSYVSSRSSGVNRVKGGSVQLN</sequence>
<gene>
    <name evidence="2" type="ORF">J2W31_005877</name>
</gene>
<accession>A0AAW8DA69</accession>
<dbReference type="Pfam" id="PF20093">
    <property type="entry name" value="DUF6484"/>
    <property type="match status" value="1"/>
</dbReference>
<dbReference type="InterPro" id="IPR045506">
    <property type="entry name" value="DUF6484"/>
</dbReference>
<evidence type="ECO:0000313" key="2">
    <source>
        <dbReference type="EMBL" id="MDP9896741.1"/>
    </source>
</evidence>
<proteinExistence type="predicted"/>
<feature type="domain" description="DUF6484" evidence="1">
    <location>
        <begin position="25"/>
        <end position="86"/>
    </location>
</feature>
<protein>
    <recommendedName>
        <fullName evidence="1">DUF6484 domain-containing protein</fullName>
    </recommendedName>
</protein>
<dbReference type="AlphaFoldDB" id="A0AAW8DA69"/>
<name>A0AAW8DA69_9BURK</name>
<evidence type="ECO:0000259" key="1">
    <source>
        <dbReference type="Pfam" id="PF20093"/>
    </source>
</evidence>
<comment type="caution">
    <text evidence="2">The sequence shown here is derived from an EMBL/GenBank/DDBJ whole genome shotgun (WGS) entry which is preliminary data.</text>
</comment>
<reference evidence="2" key="1">
    <citation type="submission" date="2023-07" db="EMBL/GenBank/DDBJ databases">
        <title>Sorghum-associated microbial communities from plants grown in Nebraska, USA.</title>
        <authorList>
            <person name="Schachtman D."/>
        </authorList>
    </citation>
    <scope>NUCLEOTIDE SEQUENCE</scope>
    <source>
        <strain evidence="2">DS3754</strain>
    </source>
</reference>
<organism evidence="2 3">
    <name type="scientific">Variovorax boronicumulans</name>
    <dbReference type="NCBI Taxonomy" id="436515"/>
    <lineage>
        <taxon>Bacteria</taxon>
        <taxon>Pseudomonadati</taxon>
        <taxon>Pseudomonadota</taxon>
        <taxon>Betaproteobacteria</taxon>
        <taxon>Burkholderiales</taxon>
        <taxon>Comamonadaceae</taxon>
        <taxon>Variovorax</taxon>
    </lineage>
</organism>
<dbReference type="Proteomes" id="UP001242045">
    <property type="component" value="Unassembled WGS sequence"/>
</dbReference>
<evidence type="ECO:0000313" key="3">
    <source>
        <dbReference type="Proteomes" id="UP001242045"/>
    </source>
</evidence>
<dbReference type="RefSeq" id="WP_307686939.1">
    <property type="nucleotide sequence ID" value="NZ_JAUSRD010000020.1"/>
</dbReference>
<dbReference type="EMBL" id="JAUSRD010000020">
    <property type="protein sequence ID" value="MDP9896741.1"/>
    <property type="molecule type" value="Genomic_DNA"/>
</dbReference>